<protein>
    <submittedName>
        <fullName evidence="1">Uncharacterized protein</fullName>
    </submittedName>
</protein>
<dbReference type="InterPro" id="IPR012675">
    <property type="entry name" value="Beta-grasp_dom_sf"/>
</dbReference>
<gene>
    <name evidence="1" type="ORF">CSSPJE1EN2_LOCUS3620</name>
</gene>
<keyword evidence="2" id="KW-1185">Reference proteome</keyword>
<dbReference type="PANTHER" id="PTHR43127">
    <property type="entry name" value="DEVELOPMENTALLY-REGULATED GTP-BINDING PROTEIN 2"/>
    <property type="match status" value="1"/>
</dbReference>
<evidence type="ECO:0000313" key="2">
    <source>
        <dbReference type="Proteomes" id="UP001497522"/>
    </source>
</evidence>
<accession>A0ABP1ADT0</accession>
<sequence>MNSPLTCIPGIIHYNDAKIQPLDHLPGIVEGATEGKDASKYDIDHLDHSLLMDIKYLLLYGVISSKHKLQQCSTEHLLHDEGVVQIVAKEKEEDRGQGLVQRHTLQGLLN</sequence>
<dbReference type="Gene3D" id="3.10.20.30">
    <property type="match status" value="1"/>
</dbReference>
<name>A0ABP1ADT0_9BRYO</name>
<proteinExistence type="predicted"/>
<reference evidence="1" key="1">
    <citation type="submission" date="2024-03" db="EMBL/GenBank/DDBJ databases">
        <authorList>
            <consortium name="ELIXIR-Norway"/>
            <consortium name="Elixir Norway"/>
        </authorList>
    </citation>
    <scope>NUCLEOTIDE SEQUENCE</scope>
</reference>
<dbReference type="InterPro" id="IPR045001">
    <property type="entry name" value="DRG"/>
</dbReference>
<organism evidence="1 2">
    <name type="scientific">Sphagnum jensenii</name>
    <dbReference type="NCBI Taxonomy" id="128206"/>
    <lineage>
        <taxon>Eukaryota</taxon>
        <taxon>Viridiplantae</taxon>
        <taxon>Streptophyta</taxon>
        <taxon>Embryophyta</taxon>
        <taxon>Bryophyta</taxon>
        <taxon>Sphagnophytina</taxon>
        <taxon>Sphagnopsida</taxon>
        <taxon>Sphagnales</taxon>
        <taxon>Sphagnaceae</taxon>
        <taxon>Sphagnum</taxon>
    </lineage>
</organism>
<evidence type="ECO:0000313" key="1">
    <source>
        <dbReference type="EMBL" id="CAK9860625.1"/>
    </source>
</evidence>
<dbReference type="EMBL" id="OZ023712">
    <property type="protein sequence ID" value="CAK9860625.1"/>
    <property type="molecule type" value="Genomic_DNA"/>
</dbReference>
<dbReference type="Proteomes" id="UP001497522">
    <property type="component" value="Chromosome 11"/>
</dbReference>